<reference evidence="1" key="1">
    <citation type="journal article" date="2017" name="MBio">
        <title>Viruses in the Oceanic Basement.</title>
        <authorList>
            <person name="Nigro O.D."/>
            <person name="Jungbluth S.P."/>
            <person name="Steward G.F."/>
            <person name="Rappe M.S."/>
        </authorList>
    </citation>
    <scope>NUCLEOTIDE SEQUENCE</scope>
    <source>
        <strain evidence="1">JdFR1000234</strain>
    </source>
</reference>
<organism evidence="1">
    <name type="scientific">uncultured archaeal virus</name>
    <dbReference type="NCBI Taxonomy" id="1960247"/>
    <lineage>
        <taxon>Viruses</taxon>
        <taxon>environmental samples</taxon>
    </lineage>
</organism>
<gene>
    <name evidence="1" type="ORF">JDFR1000234_77</name>
</gene>
<dbReference type="EMBL" id="KY229235">
    <property type="protein sequence ID" value="AQQ75552.1"/>
    <property type="molecule type" value="Genomic_DNA"/>
</dbReference>
<proteinExistence type="predicted"/>
<accession>A0A1S5Y383</accession>
<name>A0A1S5Y383_9VIRU</name>
<evidence type="ECO:0000313" key="1">
    <source>
        <dbReference type="EMBL" id="AQQ75552.1"/>
    </source>
</evidence>
<sequence>MTYIYPLRIKKITGSATVSAVPANSYKKATITLSEPYLVISAKVSTSTSNAEVDVVNFGEGQIEVRAYDSSGVQQDVAVSYTAWVLMGI</sequence>
<protein>
    <submittedName>
        <fullName evidence="1">Uncharacterized protein</fullName>
    </submittedName>
</protein>